<comment type="caution">
    <text evidence="6">The sequence shown here is derived from an EMBL/GenBank/DDBJ whole genome shotgun (WGS) entry which is preliminary data.</text>
</comment>
<dbReference type="Pfam" id="PF00035">
    <property type="entry name" value="dsrm"/>
    <property type="match status" value="2"/>
</dbReference>
<name>A0A8S0Q2B9_OLEEU</name>
<dbReference type="PANTHER" id="PTHR46031:SF37">
    <property type="entry name" value="DRBM DOMAIN-CONTAINING PROTEIN"/>
    <property type="match status" value="1"/>
</dbReference>
<dbReference type="Gene3D" id="3.30.160.20">
    <property type="match status" value="2"/>
</dbReference>
<evidence type="ECO:0000259" key="5">
    <source>
        <dbReference type="PROSITE" id="PS50137"/>
    </source>
</evidence>
<protein>
    <submittedName>
        <fullName evidence="6">Double-stranded RNA-binding 4 isoform X1</fullName>
    </submittedName>
</protein>
<evidence type="ECO:0000313" key="7">
    <source>
        <dbReference type="Proteomes" id="UP000594638"/>
    </source>
</evidence>
<dbReference type="Gramene" id="OE9A030188T1">
    <property type="protein sequence ID" value="OE9A030188C1"/>
    <property type="gene ID" value="OE9A030188"/>
</dbReference>
<dbReference type="OrthoDB" id="5988181at2759"/>
<feature type="compositionally biased region" description="Basic residues" evidence="4">
    <location>
        <begin position="284"/>
        <end position="297"/>
    </location>
</feature>
<evidence type="ECO:0000313" key="6">
    <source>
        <dbReference type="EMBL" id="CAA2958795.1"/>
    </source>
</evidence>
<feature type="domain" description="DRBM" evidence="5">
    <location>
        <begin position="99"/>
        <end position="169"/>
    </location>
</feature>
<reference evidence="6 7" key="1">
    <citation type="submission" date="2019-12" db="EMBL/GenBank/DDBJ databases">
        <authorList>
            <person name="Alioto T."/>
            <person name="Alioto T."/>
            <person name="Gomez Garrido J."/>
        </authorList>
    </citation>
    <scope>NUCLEOTIDE SEQUENCE [LARGE SCALE GENOMIC DNA]</scope>
</reference>
<dbReference type="PANTHER" id="PTHR46031">
    <property type="match status" value="1"/>
</dbReference>
<sequence length="319" mass="34745">MDAPPPGIAEEVSYKSRLQQFTQRASIPLPVYVTFCEVEHPPRFRSKVKVNGTCFTSDACSSKKMAEQEVAKLALAGLISKVKDEGSSFLRQGTVTTALCKSIMNEYAVKMNMERPTYDTVQPKELQGLLPVFVSSSIFNGVTFTGDRATNKKEAEKFAARSAILSILGSESGTTMSEIVRSKFRLFDALKNLKNSSKVHDNDGSMPIGENPGEDLVSLNKRKEVEVNGDTGNNTFALLNPTLEQPSIVQGAHLPLHEFKKPRPGPLLEATGPQIVFVPSSTSGKKKSRKNKKAKKKNLVDSQLAIVATPTPAFSVANE</sequence>
<dbReference type="AlphaFoldDB" id="A0A8S0Q2B9"/>
<organism evidence="6 7">
    <name type="scientific">Olea europaea subsp. europaea</name>
    <dbReference type="NCBI Taxonomy" id="158383"/>
    <lineage>
        <taxon>Eukaryota</taxon>
        <taxon>Viridiplantae</taxon>
        <taxon>Streptophyta</taxon>
        <taxon>Embryophyta</taxon>
        <taxon>Tracheophyta</taxon>
        <taxon>Spermatophyta</taxon>
        <taxon>Magnoliopsida</taxon>
        <taxon>eudicotyledons</taxon>
        <taxon>Gunneridae</taxon>
        <taxon>Pentapetalae</taxon>
        <taxon>asterids</taxon>
        <taxon>lamiids</taxon>
        <taxon>Lamiales</taxon>
        <taxon>Oleaceae</taxon>
        <taxon>Oleeae</taxon>
        <taxon>Olea</taxon>
    </lineage>
</organism>
<evidence type="ECO:0000256" key="3">
    <source>
        <dbReference type="PROSITE-ProRule" id="PRU00266"/>
    </source>
</evidence>
<feature type="region of interest" description="Disordered" evidence="4">
    <location>
        <begin position="278"/>
        <end position="299"/>
    </location>
</feature>
<evidence type="ECO:0000256" key="1">
    <source>
        <dbReference type="ARBA" id="ARBA00022737"/>
    </source>
</evidence>
<evidence type="ECO:0000256" key="2">
    <source>
        <dbReference type="ARBA" id="ARBA00022884"/>
    </source>
</evidence>
<dbReference type="PROSITE" id="PS50137">
    <property type="entry name" value="DS_RBD"/>
    <property type="match status" value="2"/>
</dbReference>
<proteinExistence type="predicted"/>
<dbReference type="InterPro" id="IPR014720">
    <property type="entry name" value="dsRBD_dom"/>
</dbReference>
<dbReference type="EMBL" id="CACTIH010000287">
    <property type="protein sequence ID" value="CAA2958795.1"/>
    <property type="molecule type" value="Genomic_DNA"/>
</dbReference>
<dbReference type="SMART" id="SM00358">
    <property type="entry name" value="DSRM"/>
    <property type="match status" value="2"/>
</dbReference>
<dbReference type="SUPFAM" id="SSF54768">
    <property type="entry name" value="dsRNA-binding domain-like"/>
    <property type="match status" value="2"/>
</dbReference>
<keyword evidence="1" id="KW-0677">Repeat</keyword>
<evidence type="ECO:0000256" key="4">
    <source>
        <dbReference type="SAM" id="MobiDB-lite"/>
    </source>
</evidence>
<accession>A0A8S0Q2B9</accession>
<dbReference type="GO" id="GO:0003723">
    <property type="term" value="F:RNA binding"/>
    <property type="evidence" value="ECO:0007669"/>
    <property type="project" value="UniProtKB-UniRule"/>
</dbReference>
<feature type="domain" description="DRBM" evidence="5">
    <location>
        <begin position="13"/>
        <end position="80"/>
    </location>
</feature>
<dbReference type="Proteomes" id="UP000594638">
    <property type="component" value="Unassembled WGS sequence"/>
</dbReference>
<keyword evidence="2 3" id="KW-0694">RNA-binding</keyword>
<gene>
    <name evidence="6" type="ORF">OLEA9_A030188</name>
</gene>
<keyword evidence="7" id="KW-1185">Reference proteome</keyword>